<gene>
    <name evidence="13" type="ORF">GOARA_068_00950</name>
</gene>
<protein>
    <recommendedName>
        <fullName evidence="3">histidine kinase</fullName>
        <ecNumber evidence="3">2.7.13.3</ecNumber>
    </recommendedName>
</protein>
<dbReference type="Proteomes" id="UP000035088">
    <property type="component" value="Unassembled WGS sequence"/>
</dbReference>
<dbReference type="InterPro" id="IPR036097">
    <property type="entry name" value="HisK_dim/P_sf"/>
</dbReference>
<dbReference type="Gene3D" id="3.30.565.10">
    <property type="entry name" value="Histidine kinase-like ATPase, C-terminal domain"/>
    <property type="match status" value="1"/>
</dbReference>
<evidence type="ECO:0000256" key="9">
    <source>
        <dbReference type="ARBA" id="ARBA00023012"/>
    </source>
</evidence>
<evidence type="ECO:0000256" key="6">
    <source>
        <dbReference type="ARBA" id="ARBA00022692"/>
    </source>
</evidence>
<reference evidence="13 14" key="1">
    <citation type="submission" date="2011-11" db="EMBL/GenBank/DDBJ databases">
        <title>Whole genome shotgun sequence of Gordonia araii NBRC 100433.</title>
        <authorList>
            <person name="Yoshida Y."/>
            <person name="Hosoyama A."/>
            <person name="Tsuchikane K."/>
            <person name="Katsumata H."/>
            <person name="Yamazaki S."/>
            <person name="Fujita N."/>
        </authorList>
    </citation>
    <scope>NUCLEOTIDE SEQUENCE [LARGE SCALE GENOMIC DNA]</scope>
    <source>
        <strain evidence="13 14">NBRC 100433</strain>
    </source>
</reference>
<keyword evidence="7 13" id="KW-0418">Kinase</keyword>
<organism evidence="13 14">
    <name type="scientific">Gordonia araii NBRC 100433</name>
    <dbReference type="NCBI Taxonomy" id="1073574"/>
    <lineage>
        <taxon>Bacteria</taxon>
        <taxon>Bacillati</taxon>
        <taxon>Actinomycetota</taxon>
        <taxon>Actinomycetes</taxon>
        <taxon>Mycobacteriales</taxon>
        <taxon>Gordoniaceae</taxon>
        <taxon>Gordonia</taxon>
    </lineage>
</organism>
<keyword evidence="6 10" id="KW-0812">Transmembrane</keyword>
<keyword evidence="5" id="KW-0808">Transferase</keyword>
<dbReference type="GO" id="GO:0000155">
    <property type="term" value="F:phosphorelay sensor kinase activity"/>
    <property type="evidence" value="ECO:0007669"/>
    <property type="project" value="InterPro"/>
</dbReference>
<dbReference type="SUPFAM" id="SSF55874">
    <property type="entry name" value="ATPase domain of HSP90 chaperone/DNA topoisomerase II/histidine kinase"/>
    <property type="match status" value="1"/>
</dbReference>
<dbReference type="InterPro" id="IPR004358">
    <property type="entry name" value="Sig_transdc_His_kin-like_C"/>
</dbReference>
<comment type="catalytic activity">
    <reaction evidence="1">
        <text>ATP + protein L-histidine = ADP + protein N-phospho-L-histidine.</text>
        <dbReference type="EC" id="2.7.13.3"/>
    </reaction>
</comment>
<dbReference type="InterPro" id="IPR003661">
    <property type="entry name" value="HisK_dim/P_dom"/>
</dbReference>
<evidence type="ECO:0000256" key="5">
    <source>
        <dbReference type="ARBA" id="ARBA00022679"/>
    </source>
</evidence>
<dbReference type="EC" id="2.7.13.3" evidence="3"/>
<feature type="transmembrane region" description="Helical" evidence="10">
    <location>
        <begin position="21"/>
        <end position="44"/>
    </location>
</feature>
<comment type="subcellular location">
    <subcellularLocation>
        <location evidence="2">Cell membrane</location>
    </subcellularLocation>
</comment>
<keyword evidence="10" id="KW-0472">Membrane</keyword>
<dbReference type="InterPro" id="IPR003660">
    <property type="entry name" value="HAMP_dom"/>
</dbReference>
<dbReference type="SMART" id="SM00304">
    <property type="entry name" value="HAMP"/>
    <property type="match status" value="1"/>
</dbReference>
<dbReference type="PROSITE" id="PS50109">
    <property type="entry name" value="HIS_KIN"/>
    <property type="match status" value="1"/>
</dbReference>
<keyword evidence="14" id="KW-1185">Reference proteome</keyword>
<dbReference type="CDD" id="cd06225">
    <property type="entry name" value="HAMP"/>
    <property type="match status" value="1"/>
</dbReference>
<evidence type="ECO:0000313" key="14">
    <source>
        <dbReference type="Proteomes" id="UP000035088"/>
    </source>
</evidence>
<keyword evidence="9" id="KW-0902">Two-component regulatory system</keyword>
<dbReference type="PANTHER" id="PTHR43047">
    <property type="entry name" value="TWO-COMPONENT HISTIDINE PROTEIN KINASE"/>
    <property type="match status" value="1"/>
</dbReference>
<dbReference type="Gene3D" id="1.10.287.130">
    <property type="match status" value="1"/>
</dbReference>
<dbReference type="Gene3D" id="6.10.340.10">
    <property type="match status" value="1"/>
</dbReference>
<feature type="domain" description="Histidine kinase" evidence="11">
    <location>
        <begin position="160"/>
        <end position="376"/>
    </location>
</feature>
<evidence type="ECO:0000256" key="10">
    <source>
        <dbReference type="SAM" id="Phobius"/>
    </source>
</evidence>
<dbReference type="InterPro" id="IPR005467">
    <property type="entry name" value="His_kinase_dom"/>
</dbReference>
<dbReference type="Pfam" id="PF00512">
    <property type="entry name" value="HisKA"/>
    <property type="match status" value="1"/>
</dbReference>
<dbReference type="PRINTS" id="PR00344">
    <property type="entry name" value="BCTRLSENSOR"/>
</dbReference>
<evidence type="ECO:0000256" key="8">
    <source>
        <dbReference type="ARBA" id="ARBA00022989"/>
    </source>
</evidence>
<dbReference type="GO" id="GO:0005886">
    <property type="term" value="C:plasma membrane"/>
    <property type="evidence" value="ECO:0007669"/>
    <property type="project" value="UniProtKB-SubCell"/>
</dbReference>
<dbReference type="AlphaFoldDB" id="G7H6F9"/>
<dbReference type="EMBL" id="BAEE01000068">
    <property type="protein sequence ID" value="GAB11434.1"/>
    <property type="molecule type" value="Genomic_DNA"/>
</dbReference>
<dbReference type="FunFam" id="3.30.565.10:FF:000006">
    <property type="entry name" value="Sensor histidine kinase WalK"/>
    <property type="match status" value="1"/>
</dbReference>
<evidence type="ECO:0000259" key="11">
    <source>
        <dbReference type="PROSITE" id="PS50109"/>
    </source>
</evidence>
<dbReference type="RefSeq" id="WP_007323509.1">
    <property type="nucleotide sequence ID" value="NZ_BAEE01000068.1"/>
</dbReference>
<keyword evidence="4" id="KW-0597">Phosphoprotein</keyword>
<sequence>MTATEDGVRQSRSPRGVAGRLLALLGLLIAVCAGTAGIVAYLIAPTVFHSHLEHAHLEPGSEQAAHVEHAFALAMVIAIAVGVGVSVVLAAGVSWVISRRVQRSVSQVATSTARIGAGDYRVRVAPSGVAEEFDELTATVNALAERLQHVDDTRRRMLSDLAHEIRTPLATITATLEAIEDGIREPDERTLGVVRGAAVRLQRLADDIAEVSDVTEGVPSLRLERMRADELVDAAVGEARARFADDGVDLVVGPTVAAPIDVDPQRISQVLQNLLNNAARHTPRGGRVTVAARLAGPDHVAVTVADTGDGIAAEHLPHVFDRFYRTDASRTREAGGTGIGLTIARAIVEAHDGTLTATSDGPGRGARFRVLLRTVE</sequence>
<evidence type="ECO:0000256" key="2">
    <source>
        <dbReference type="ARBA" id="ARBA00004236"/>
    </source>
</evidence>
<proteinExistence type="predicted"/>
<evidence type="ECO:0000256" key="7">
    <source>
        <dbReference type="ARBA" id="ARBA00022777"/>
    </source>
</evidence>
<evidence type="ECO:0000256" key="3">
    <source>
        <dbReference type="ARBA" id="ARBA00012438"/>
    </source>
</evidence>
<dbReference type="Pfam" id="PF02518">
    <property type="entry name" value="HATPase_c"/>
    <property type="match status" value="1"/>
</dbReference>
<feature type="domain" description="HAMP" evidence="12">
    <location>
        <begin position="99"/>
        <end position="152"/>
    </location>
</feature>
<dbReference type="SUPFAM" id="SSF47384">
    <property type="entry name" value="Homodimeric domain of signal transducing histidine kinase"/>
    <property type="match status" value="1"/>
</dbReference>
<dbReference type="GO" id="GO:0009927">
    <property type="term" value="F:histidine phosphotransfer kinase activity"/>
    <property type="evidence" value="ECO:0007669"/>
    <property type="project" value="TreeGrafter"/>
</dbReference>
<dbReference type="OrthoDB" id="9757990at2"/>
<feature type="transmembrane region" description="Helical" evidence="10">
    <location>
        <begin position="70"/>
        <end position="97"/>
    </location>
</feature>
<evidence type="ECO:0000259" key="12">
    <source>
        <dbReference type="PROSITE" id="PS50885"/>
    </source>
</evidence>
<dbReference type="InterPro" id="IPR036890">
    <property type="entry name" value="HATPase_C_sf"/>
</dbReference>
<dbReference type="SMART" id="SM00388">
    <property type="entry name" value="HisKA"/>
    <property type="match status" value="1"/>
</dbReference>
<evidence type="ECO:0000256" key="4">
    <source>
        <dbReference type="ARBA" id="ARBA00022553"/>
    </source>
</evidence>
<dbReference type="Pfam" id="PF00672">
    <property type="entry name" value="HAMP"/>
    <property type="match status" value="1"/>
</dbReference>
<evidence type="ECO:0000313" key="13">
    <source>
        <dbReference type="EMBL" id="GAB11434.1"/>
    </source>
</evidence>
<dbReference type="PROSITE" id="PS50885">
    <property type="entry name" value="HAMP"/>
    <property type="match status" value="1"/>
</dbReference>
<keyword evidence="8 10" id="KW-1133">Transmembrane helix</keyword>
<evidence type="ECO:0000256" key="1">
    <source>
        <dbReference type="ARBA" id="ARBA00000085"/>
    </source>
</evidence>
<dbReference type="InterPro" id="IPR003594">
    <property type="entry name" value="HATPase_dom"/>
</dbReference>
<dbReference type="STRING" id="1073574.GOARA_068_00950"/>
<comment type="caution">
    <text evidence="13">The sequence shown here is derived from an EMBL/GenBank/DDBJ whole genome shotgun (WGS) entry which is preliminary data.</text>
</comment>
<dbReference type="CDD" id="cd00082">
    <property type="entry name" value="HisKA"/>
    <property type="match status" value="1"/>
</dbReference>
<dbReference type="PANTHER" id="PTHR43047:SF72">
    <property type="entry name" value="OSMOSENSING HISTIDINE PROTEIN KINASE SLN1"/>
    <property type="match status" value="1"/>
</dbReference>
<dbReference type="SMART" id="SM00387">
    <property type="entry name" value="HATPase_c"/>
    <property type="match status" value="1"/>
</dbReference>
<accession>G7H6F9</accession>
<name>G7H6F9_9ACTN</name>